<gene>
    <name evidence="1" type="ORF">DSM112329_01787</name>
</gene>
<name>A0AAU7ATL8_9ACTN</name>
<dbReference type="EMBL" id="CP114014">
    <property type="protein sequence ID" value="XAY04949.1"/>
    <property type="molecule type" value="Genomic_DNA"/>
</dbReference>
<evidence type="ECO:0000313" key="1">
    <source>
        <dbReference type="EMBL" id="XAY04949.1"/>
    </source>
</evidence>
<organism evidence="1">
    <name type="scientific">Paraconexibacter sp. AEG42_29</name>
    <dbReference type="NCBI Taxonomy" id="2997339"/>
    <lineage>
        <taxon>Bacteria</taxon>
        <taxon>Bacillati</taxon>
        <taxon>Actinomycetota</taxon>
        <taxon>Thermoleophilia</taxon>
        <taxon>Solirubrobacterales</taxon>
        <taxon>Paraconexibacteraceae</taxon>
        <taxon>Paraconexibacter</taxon>
    </lineage>
</organism>
<dbReference type="RefSeq" id="WP_354701472.1">
    <property type="nucleotide sequence ID" value="NZ_CP114014.1"/>
</dbReference>
<dbReference type="KEGG" id="parq:DSM112329_01787"/>
<proteinExistence type="predicted"/>
<reference evidence="1" key="1">
    <citation type="submission" date="2022-12" db="EMBL/GenBank/DDBJ databases">
        <title>Paraconexibacter alkalitolerans sp. nov. and Baekduia alba sp. nov., isolated from soil and emended description of the genera Paraconexibacter (Chun et al., 2020) and Baekduia (An et al., 2020).</title>
        <authorList>
            <person name="Vieira S."/>
            <person name="Huber K.J."/>
            <person name="Geppert A."/>
            <person name="Wolf J."/>
            <person name="Neumann-Schaal M."/>
            <person name="Muesken M."/>
            <person name="Overmann J."/>
        </authorList>
    </citation>
    <scope>NUCLEOTIDE SEQUENCE</scope>
    <source>
        <strain evidence="1">AEG42_29</strain>
    </source>
</reference>
<dbReference type="AlphaFoldDB" id="A0AAU7ATL8"/>
<evidence type="ECO:0008006" key="2">
    <source>
        <dbReference type="Google" id="ProtNLM"/>
    </source>
</evidence>
<accession>A0AAU7ATL8</accession>
<sequence length="144" mass="14964">MEHLLYIKMRRAAVLAVAAAAVVVSGCGDDDEYKNENRPPSLIVVPASISDSRVSVSPSSFGAGPVNLIISNQSDSAQRVTFASADGTGFKQETGPINPGANAELKVDVTPGAAVVRVDGDGIQPARLKIGPARRTAQNELLQP</sequence>
<protein>
    <recommendedName>
        <fullName evidence="2">DUF4115 domain-containing protein</fullName>
    </recommendedName>
</protein>